<dbReference type="InterPro" id="IPR010424">
    <property type="entry name" value="EutQ"/>
</dbReference>
<dbReference type="EMBL" id="FOSH01000006">
    <property type="protein sequence ID" value="SFK17619.1"/>
    <property type="molecule type" value="Genomic_DNA"/>
</dbReference>
<dbReference type="Gene3D" id="2.60.120.10">
    <property type="entry name" value="Jelly Rolls"/>
    <property type="match status" value="1"/>
</dbReference>
<dbReference type="InterPro" id="IPR011051">
    <property type="entry name" value="RmlC_Cupin_sf"/>
</dbReference>
<evidence type="ECO:0000313" key="1">
    <source>
        <dbReference type="EMBL" id="SFK17619.1"/>
    </source>
</evidence>
<dbReference type="InterPro" id="IPR014710">
    <property type="entry name" value="RmlC-like_jellyroll"/>
</dbReference>
<dbReference type="Pfam" id="PF06249">
    <property type="entry name" value="EutQ"/>
    <property type="match status" value="1"/>
</dbReference>
<accession>A0A1I3XE34</accession>
<name>A0A1I3XE34_9GAMM</name>
<dbReference type="PANTHER" id="PTHR36169">
    <property type="entry name" value="ETHANOLAMINE UTILIZATION PROTEIN EUTQ"/>
    <property type="match status" value="1"/>
</dbReference>
<organism evidence="1 2">
    <name type="scientific">Methylophaga sulfidovorans</name>
    <dbReference type="NCBI Taxonomy" id="45496"/>
    <lineage>
        <taxon>Bacteria</taxon>
        <taxon>Pseudomonadati</taxon>
        <taxon>Pseudomonadota</taxon>
        <taxon>Gammaproteobacteria</taxon>
        <taxon>Thiotrichales</taxon>
        <taxon>Piscirickettsiaceae</taxon>
        <taxon>Methylophaga</taxon>
    </lineage>
</organism>
<dbReference type="Proteomes" id="UP000198924">
    <property type="component" value="Unassembled WGS sequence"/>
</dbReference>
<dbReference type="OrthoDB" id="3828611at2"/>
<dbReference type="PANTHER" id="PTHR36169:SF1">
    <property type="entry name" value="ACETATE KINASE EUTQ"/>
    <property type="match status" value="1"/>
</dbReference>
<gene>
    <name evidence="1" type="ORF">SAMN04488079_10616</name>
</gene>
<dbReference type="AlphaFoldDB" id="A0A1I3XE34"/>
<dbReference type="SUPFAM" id="SSF51182">
    <property type="entry name" value="RmlC-like cupins"/>
    <property type="match status" value="1"/>
</dbReference>
<protein>
    <submittedName>
        <fullName evidence="1">Ethanolamine utilisation protein EutQ</fullName>
    </submittedName>
</protein>
<dbReference type="CDD" id="cd02228">
    <property type="entry name" value="cupin_EutQ"/>
    <property type="match status" value="1"/>
</dbReference>
<proteinExistence type="predicted"/>
<keyword evidence="2" id="KW-1185">Reference proteome</keyword>
<evidence type="ECO:0000313" key="2">
    <source>
        <dbReference type="Proteomes" id="UP000198924"/>
    </source>
</evidence>
<dbReference type="RefSeq" id="WP_091712442.1">
    <property type="nucleotide sequence ID" value="NZ_FOSH01000006.1"/>
</dbReference>
<reference evidence="2" key="1">
    <citation type="submission" date="2016-10" db="EMBL/GenBank/DDBJ databases">
        <authorList>
            <person name="Varghese N."/>
            <person name="Submissions S."/>
        </authorList>
    </citation>
    <scope>NUCLEOTIDE SEQUENCE [LARGE SCALE GENOMIC DNA]</scope>
    <source>
        <strain evidence="2">DSM 11578</strain>
    </source>
</reference>
<sequence length="113" mass="12500">MKYIQQAVKDPQPSMGVDGVNATFGDTVISDSKDKTICAGFFHLNKSDEPLVYTYDYEEMKYVAEGEFIISDESGKQVHAKVGDVLYFGNGETITFTTPSRGVGFFVGQRKPL</sequence>
<dbReference type="STRING" id="45496.SAMN04488079_10616"/>